<reference evidence="1" key="2">
    <citation type="submission" date="2020-11" db="EMBL/GenBank/DDBJ databases">
        <authorList>
            <person name="McCartney M.A."/>
            <person name="Auch B."/>
            <person name="Kono T."/>
            <person name="Mallez S."/>
            <person name="Becker A."/>
            <person name="Gohl D.M."/>
            <person name="Silverstein K.A.T."/>
            <person name="Koren S."/>
            <person name="Bechman K.B."/>
            <person name="Herman A."/>
            <person name="Abrahante J.E."/>
            <person name="Garbe J."/>
        </authorList>
    </citation>
    <scope>NUCLEOTIDE SEQUENCE</scope>
    <source>
        <strain evidence="1">Duluth1</strain>
        <tissue evidence="1">Whole animal</tissue>
    </source>
</reference>
<evidence type="ECO:0000313" key="1">
    <source>
        <dbReference type="EMBL" id="KAH3838717.1"/>
    </source>
</evidence>
<dbReference type="AlphaFoldDB" id="A0A9D4KF35"/>
<proteinExistence type="predicted"/>
<dbReference type="Proteomes" id="UP000828390">
    <property type="component" value="Unassembled WGS sequence"/>
</dbReference>
<accession>A0A9D4KF35</accession>
<dbReference type="EMBL" id="JAIWYP010000004">
    <property type="protein sequence ID" value="KAH3838717.1"/>
    <property type="molecule type" value="Genomic_DNA"/>
</dbReference>
<keyword evidence="2" id="KW-1185">Reference proteome</keyword>
<gene>
    <name evidence="1" type="ORF">DPMN_112131</name>
</gene>
<comment type="caution">
    <text evidence="1">The sequence shown here is derived from an EMBL/GenBank/DDBJ whole genome shotgun (WGS) entry which is preliminary data.</text>
</comment>
<organism evidence="1 2">
    <name type="scientific">Dreissena polymorpha</name>
    <name type="common">Zebra mussel</name>
    <name type="synonym">Mytilus polymorpha</name>
    <dbReference type="NCBI Taxonomy" id="45954"/>
    <lineage>
        <taxon>Eukaryota</taxon>
        <taxon>Metazoa</taxon>
        <taxon>Spiralia</taxon>
        <taxon>Lophotrochozoa</taxon>
        <taxon>Mollusca</taxon>
        <taxon>Bivalvia</taxon>
        <taxon>Autobranchia</taxon>
        <taxon>Heteroconchia</taxon>
        <taxon>Euheterodonta</taxon>
        <taxon>Imparidentia</taxon>
        <taxon>Neoheterodontei</taxon>
        <taxon>Myida</taxon>
        <taxon>Dreissenoidea</taxon>
        <taxon>Dreissenidae</taxon>
        <taxon>Dreissena</taxon>
    </lineage>
</organism>
<name>A0A9D4KF35_DREPO</name>
<protein>
    <submittedName>
        <fullName evidence="1">Uncharacterized protein</fullName>
    </submittedName>
</protein>
<reference evidence="1" key="1">
    <citation type="journal article" date="2019" name="bioRxiv">
        <title>The Genome of the Zebra Mussel, Dreissena polymorpha: A Resource for Invasive Species Research.</title>
        <authorList>
            <person name="McCartney M.A."/>
            <person name="Auch B."/>
            <person name="Kono T."/>
            <person name="Mallez S."/>
            <person name="Zhang Y."/>
            <person name="Obille A."/>
            <person name="Becker A."/>
            <person name="Abrahante J.E."/>
            <person name="Garbe J."/>
            <person name="Badalamenti J.P."/>
            <person name="Herman A."/>
            <person name="Mangelson H."/>
            <person name="Liachko I."/>
            <person name="Sullivan S."/>
            <person name="Sone E.D."/>
            <person name="Koren S."/>
            <person name="Silverstein K.A.T."/>
            <person name="Beckman K.B."/>
            <person name="Gohl D.M."/>
        </authorList>
    </citation>
    <scope>NUCLEOTIDE SEQUENCE</scope>
    <source>
        <strain evidence="1">Duluth1</strain>
        <tissue evidence="1">Whole animal</tissue>
    </source>
</reference>
<evidence type="ECO:0000313" key="2">
    <source>
        <dbReference type="Proteomes" id="UP000828390"/>
    </source>
</evidence>
<sequence length="150" mass="16767">MSSKSTLVHTGECNLKASDLGPDWYKVPQPVPEESEGAGYEPSYVHMPCAPTTMFEISVCGCTNLVSLIFTSMRRCSRELVQFIRKTNGSISDLLSKMSMVGRDCLMKYRMPQRVKLRAFGLMNNIGIWIENNLTAIPNLSVNSNNILKN</sequence>